<gene>
    <name evidence="2" type="ORF">SAMN05421802_1172</name>
</gene>
<name>A0A9X8WIX1_9CORY</name>
<keyword evidence="1" id="KW-0812">Transmembrane</keyword>
<feature type="transmembrane region" description="Helical" evidence="1">
    <location>
        <begin position="6"/>
        <end position="26"/>
    </location>
</feature>
<dbReference type="Proteomes" id="UP000185547">
    <property type="component" value="Unassembled WGS sequence"/>
</dbReference>
<keyword evidence="1" id="KW-0472">Membrane</keyword>
<evidence type="ECO:0000313" key="3">
    <source>
        <dbReference type="Proteomes" id="UP000185547"/>
    </source>
</evidence>
<comment type="caution">
    <text evidence="2">The sequence shown here is derived from an EMBL/GenBank/DDBJ whole genome shotgun (WGS) entry which is preliminary data.</text>
</comment>
<sequence length="35" mass="3862">MNLGIGEVFIILLIIALFAALGYALWRIVRSASQK</sequence>
<reference evidence="2 3" key="1">
    <citation type="submission" date="2017-01" db="EMBL/GenBank/DDBJ databases">
        <authorList>
            <person name="Varghese N."/>
            <person name="Submissions S."/>
        </authorList>
    </citation>
    <scope>NUCLEOTIDE SEQUENCE [LARGE SCALE GENOMIC DNA]</scope>
    <source>
        <strain evidence="2 3">DSM 44280</strain>
    </source>
</reference>
<accession>A0A9X8WIX1</accession>
<evidence type="ECO:0000256" key="1">
    <source>
        <dbReference type="SAM" id="Phobius"/>
    </source>
</evidence>
<evidence type="ECO:0000313" key="2">
    <source>
        <dbReference type="EMBL" id="SIQ51627.1"/>
    </source>
</evidence>
<protein>
    <submittedName>
        <fullName evidence="2">Uncharacterized protein</fullName>
    </submittedName>
</protein>
<dbReference type="AlphaFoldDB" id="A0A9X8WIX1"/>
<organism evidence="2 3">
    <name type="scientific">Corynebacterium afermentans</name>
    <dbReference type="NCBI Taxonomy" id="38286"/>
    <lineage>
        <taxon>Bacteria</taxon>
        <taxon>Bacillati</taxon>
        <taxon>Actinomycetota</taxon>
        <taxon>Actinomycetes</taxon>
        <taxon>Mycobacteriales</taxon>
        <taxon>Corynebacteriaceae</taxon>
        <taxon>Corynebacterium</taxon>
    </lineage>
</organism>
<dbReference type="EMBL" id="FTMH01000017">
    <property type="protein sequence ID" value="SIQ51627.1"/>
    <property type="molecule type" value="Genomic_DNA"/>
</dbReference>
<proteinExistence type="predicted"/>
<keyword evidence="3" id="KW-1185">Reference proteome</keyword>
<keyword evidence="1" id="KW-1133">Transmembrane helix</keyword>